<dbReference type="EMBL" id="CP019384">
    <property type="protein sequence ID" value="QAT17000.1"/>
    <property type="molecule type" value="Genomic_DNA"/>
</dbReference>
<dbReference type="KEGG" id="vai:BU251_04255"/>
<dbReference type="AlphaFoldDB" id="A0A410P4E9"/>
<gene>
    <name evidence="5" type="primary">fmt</name>
    <name evidence="8" type="ORF">BU251_04255</name>
</gene>
<reference evidence="8 9" key="1">
    <citation type="submission" date="2017-01" db="EMBL/GenBank/DDBJ databases">
        <title>First insights into the biology of 'candidatus Vampirococcus archaeovorus'.</title>
        <authorList>
            <person name="Kizina J."/>
            <person name="Jordan S."/>
            <person name="Stueber K."/>
            <person name="Reinhardt R."/>
            <person name="Harder J."/>
        </authorList>
    </citation>
    <scope>NUCLEOTIDE SEQUENCE [LARGE SCALE GENOMIC DNA]</scope>
    <source>
        <strain evidence="8 9">LiM</strain>
    </source>
</reference>
<evidence type="ECO:0000256" key="5">
    <source>
        <dbReference type="HAMAP-Rule" id="MF_00182"/>
    </source>
</evidence>
<dbReference type="Proteomes" id="UP000287243">
    <property type="component" value="Chromosome"/>
</dbReference>
<keyword evidence="3 5" id="KW-0808">Transferase</keyword>
<keyword evidence="9" id="KW-1185">Reference proteome</keyword>
<dbReference type="GO" id="GO:0004479">
    <property type="term" value="F:methionyl-tRNA formyltransferase activity"/>
    <property type="evidence" value="ECO:0007669"/>
    <property type="project" value="UniProtKB-UniRule"/>
</dbReference>
<comment type="catalytic activity">
    <reaction evidence="5">
        <text>L-methionyl-tRNA(fMet) + (6R)-10-formyltetrahydrofolate = N-formyl-L-methionyl-tRNA(fMet) + (6S)-5,6,7,8-tetrahydrofolate + H(+)</text>
        <dbReference type="Rhea" id="RHEA:24380"/>
        <dbReference type="Rhea" id="RHEA-COMP:9952"/>
        <dbReference type="Rhea" id="RHEA-COMP:9953"/>
        <dbReference type="ChEBI" id="CHEBI:15378"/>
        <dbReference type="ChEBI" id="CHEBI:57453"/>
        <dbReference type="ChEBI" id="CHEBI:78530"/>
        <dbReference type="ChEBI" id="CHEBI:78844"/>
        <dbReference type="ChEBI" id="CHEBI:195366"/>
        <dbReference type="EC" id="2.1.2.9"/>
    </reaction>
</comment>
<dbReference type="InterPro" id="IPR005794">
    <property type="entry name" value="Fmt"/>
</dbReference>
<dbReference type="HAMAP" id="MF_00182">
    <property type="entry name" value="Formyl_trans"/>
    <property type="match status" value="1"/>
</dbReference>
<dbReference type="RefSeq" id="WP_128699641.1">
    <property type="nucleotide sequence ID" value="NZ_CP019384.1"/>
</dbReference>
<evidence type="ECO:0000256" key="3">
    <source>
        <dbReference type="ARBA" id="ARBA00022679"/>
    </source>
</evidence>
<evidence type="ECO:0000313" key="9">
    <source>
        <dbReference type="Proteomes" id="UP000287243"/>
    </source>
</evidence>
<evidence type="ECO:0000256" key="2">
    <source>
        <dbReference type="ARBA" id="ARBA00012261"/>
    </source>
</evidence>
<accession>A0A410P4E9</accession>
<dbReference type="InterPro" id="IPR002376">
    <property type="entry name" value="Formyl_transf_N"/>
</dbReference>
<evidence type="ECO:0000313" key="8">
    <source>
        <dbReference type="EMBL" id="QAT17000.1"/>
    </source>
</evidence>
<dbReference type="EC" id="2.1.2.9" evidence="2 5"/>
<dbReference type="PANTHER" id="PTHR11138:SF5">
    <property type="entry name" value="METHIONYL-TRNA FORMYLTRANSFERASE, MITOCHONDRIAL"/>
    <property type="match status" value="1"/>
</dbReference>
<comment type="similarity">
    <text evidence="1 5">Belongs to the Fmt family.</text>
</comment>
<dbReference type="PANTHER" id="PTHR11138">
    <property type="entry name" value="METHIONYL-TRNA FORMYLTRANSFERASE"/>
    <property type="match status" value="1"/>
</dbReference>
<dbReference type="SUPFAM" id="SSF53328">
    <property type="entry name" value="Formyltransferase"/>
    <property type="match status" value="1"/>
</dbReference>
<dbReference type="OrthoDB" id="9802815at2"/>
<dbReference type="InterPro" id="IPR011034">
    <property type="entry name" value="Formyl_transferase-like_C_sf"/>
</dbReference>
<feature type="domain" description="Formyl transferase N-terminal" evidence="6">
    <location>
        <begin position="2"/>
        <end position="176"/>
    </location>
</feature>
<dbReference type="CDD" id="cd08704">
    <property type="entry name" value="Met_tRNA_FMT_C"/>
    <property type="match status" value="1"/>
</dbReference>
<sequence length="311" mass="34458">MMNIVFFGSGNFAVKILENIDRRAFPVSLVVTQPDRKQGRHLHLGATPVKTFALNHGLNVFQPEDINNAESLERMKKENADVFLVVSYGRILSAGLLDVPRIMGINIHSSLLPKYRGAAPVNRALIHGEKTTGVTFIKMNAGMDCGDILLQKTLKIGRDDTAPLLDEKLAVLASKYINKLLAMIEQGRCRLKKQHEKAVSYAALMHKQDGLIRWQETPAQIYNRFRGCYGWPGTFTYFRGKILKILELKPGRPVRGARPGTIVKAADNALVIACKRGTVIITEVLPESHRKMPVSSFLAGHDVKIGNILGA</sequence>
<dbReference type="CDD" id="cd08646">
    <property type="entry name" value="FMT_core_Met-tRNA-FMT_N"/>
    <property type="match status" value="1"/>
</dbReference>
<dbReference type="NCBIfam" id="TIGR00460">
    <property type="entry name" value="fmt"/>
    <property type="match status" value="1"/>
</dbReference>
<protein>
    <recommendedName>
        <fullName evidence="2 5">Methionyl-tRNA formyltransferase</fullName>
        <ecNumber evidence="2 5">2.1.2.9</ecNumber>
    </recommendedName>
</protein>
<dbReference type="InterPro" id="IPR036477">
    <property type="entry name" value="Formyl_transf_N_sf"/>
</dbReference>
<organism evidence="8 9">
    <name type="scientific">Velamenicoccus archaeovorus</name>
    <dbReference type="NCBI Taxonomy" id="1930593"/>
    <lineage>
        <taxon>Bacteria</taxon>
        <taxon>Pseudomonadati</taxon>
        <taxon>Candidatus Omnitrophota</taxon>
        <taxon>Candidatus Velamenicoccus</taxon>
    </lineage>
</organism>
<dbReference type="InterPro" id="IPR005793">
    <property type="entry name" value="Formyl_trans_C"/>
</dbReference>
<feature type="binding site" evidence="5">
    <location>
        <begin position="110"/>
        <end position="113"/>
    </location>
    <ligand>
        <name>(6S)-5,6,7,8-tetrahydrofolate</name>
        <dbReference type="ChEBI" id="CHEBI:57453"/>
    </ligand>
</feature>
<feature type="domain" description="Formyl transferase C-terminal" evidence="7">
    <location>
        <begin position="206"/>
        <end position="301"/>
    </location>
</feature>
<dbReference type="Pfam" id="PF02911">
    <property type="entry name" value="Formyl_trans_C"/>
    <property type="match status" value="1"/>
</dbReference>
<dbReference type="InterPro" id="IPR044135">
    <property type="entry name" value="Met-tRNA-FMT_C"/>
</dbReference>
<dbReference type="Gene3D" id="3.40.50.12230">
    <property type="match status" value="1"/>
</dbReference>
<name>A0A410P4E9_VELA1</name>
<evidence type="ECO:0000259" key="7">
    <source>
        <dbReference type="Pfam" id="PF02911"/>
    </source>
</evidence>
<dbReference type="Pfam" id="PF00551">
    <property type="entry name" value="Formyl_trans_N"/>
    <property type="match status" value="1"/>
</dbReference>
<dbReference type="GO" id="GO:0005829">
    <property type="term" value="C:cytosol"/>
    <property type="evidence" value="ECO:0007669"/>
    <property type="project" value="TreeGrafter"/>
</dbReference>
<evidence type="ECO:0000256" key="4">
    <source>
        <dbReference type="ARBA" id="ARBA00022917"/>
    </source>
</evidence>
<proteinExistence type="inferred from homology"/>
<evidence type="ECO:0000256" key="1">
    <source>
        <dbReference type="ARBA" id="ARBA00010699"/>
    </source>
</evidence>
<dbReference type="SUPFAM" id="SSF50486">
    <property type="entry name" value="FMT C-terminal domain-like"/>
    <property type="match status" value="1"/>
</dbReference>
<comment type="function">
    <text evidence="5">Attaches a formyl group to the free amino group of methionyl-tRNA(fMet). The formyl group appears to play a dual role in the initiator identity of N-formylmethionyl-tRNA by promoting its recognition by IF2 and preventing the misappropriation of this tRNA by the elongation apparatus.</text>
</comment>
<evidence type="ECO:0000259" key="6">
    <source>
        <dbReference type="Pfam" id="PF00551"/>
    </source>
</evidence>
<dbReference type="InterPro" id="IPR041711">
    <property type="entry name" value="Met-tRNA-FMT_N"/>
</dbReference>
<keyword evidence="4 5" id="KW-0648">Protein biosynthesis</keyword>